<organism evidence="2 3">
    <name type="scientific">Fusarium albosuccineum</name>
    <dbReference type="NCBI Taxonomy" id="1237068"/>
    <lineage>
        <taxon>Eukaryota</taxon>
        <taxon>Fungi</taxon>
        <taxon>Dikarya</taxon>
        <taxon>Ascomycota</taxon>
        <taxon>Pezizomycotina</taxon>
        <taxon>Sordariomycetes</taxon>
        <taxon>Hypocreomycetidae</taxon>
        <taxon>Hypocreales</taxon>
        <taxon>Nectriaceae</taxon>
        <taxon>Fusarium</taxon>
        <taxon>Fusarium decemcellulare species complex</taxon>
    </lineage>
</organism>
<dbReference type="EMBL" id="JAADYS010000455">
    <property type="protein sequence ID" value="KAF4469588.1"/>
    <property type="molecule type" value="Genomic_DNA"/>
</dbReference>
<feature type="signal peptide" evidence="1">
    <location>
        <begin position="1"/>
        <end position="21"/>
    </location>
</feature>
<dbReference type="Pfam" id="PF19527">
    <property type="entry name" value="DUF6055"/>
    <property type="match status" value="1"/>
</dbReference>
<keyword evidence="1" id="KW-0732">Signal</keyword>
<evidence type="ECO:0000313" key="3">
    <source>
        <dbReference type="Proteomes" id="UP000554235"/>
    </source>
</evidence>
<dbReference type="OrthoDB" id="5319191at2759"/>
<dbReference type="AlphaFoldDB" id="A0A8H4LL18"/>
<feature type="chain" id="PRO_5034393281" evidence="1">
    <location>
        <begin position="22"/>
        <end position="426"/>
    </location>
</feature>
<gene>
    <name evidence="2" type="ORF">FALBO_3515</name>
</gene>
<evidence type="ECO:0000313" key="2">
    <source>
        <dbReference type="EMBL" id="KAF4469588.1"/>
    </source>
</evidence>
<sequence length="426" mass="46414">MVLSKQFLLVLLLQAITGSDAAPQGTRVFERQSPVYTANPNIGPGGSTFKDSNHFRVYGNNGAEADRALSMLEAAYDCFVGTLGFRSSGLSYRDASDNGQRTKTNVYSVANLPGAAGVMHSDFNTGMGWLEVQNSYLTASGVTVHEYGHVLHYHQKTWVDQGRTGAWWETFANWVADTYRTSSICAPARQAHGQPTEGTEIELRKTIGDSFQPIVDGSVNTGNYYQAWPFFTYLTSNPDNFPNLGRDTLHQMMVRYQANSNETPLHTLQRVAGSTSIAQIVGGYWAHMAYVDIGHPSAQQVFFSQRPSINFANVDSNGNGRYTVKSSRRPQYMGANIIPFKTSGGTVRVEISSSGSYTATLALYRSGTTRYVKVSGSASVNVASGEEVSLVVAHTPSLILYDPFSLSEEAKRGLDYSFTLTGATVA</sequence>
<reference evidence="2 3" key="1">
    <citation type="submission" date="2020-01" db="EMBL/GenBank/DDBJ databases">
        <title>Identification and distribution of gene clusters putatively required for synthesis of sphingolipid metabolism inhibitors in phylogenetically diverse species of the filamentous fungus Fusarium.</title>
        <authorList>
            <person name="Kim H.-S."/>
            <person name="Busman M."/>
            <person name="Brown D.W."/>
            <person name="Divon H."/>
            <person name="Uhlig S."/>
            <person name="Proctor R.H."/>
        </authorList>
    </citation>
    <scope>NUCLEOTIDE SEQUENCE [LARGE SCALE GENOMIC DNA]</scope>
    <source>
        <strain evidence="2 3">NRRL 20459</strain>
    </source>
</reference>
<proteinExistence type="predicted"/>
<keyword evidence="3" id="KW-1185">Reference proteome</keyword>
<evidence type="ECO:0000256" key="1">
    <source>
        <dbReference type="SAM" id="SignalP"/>
    </source>
</evidence>
<dbReference type="Proteomes" id="UP000554235">
    <property type="component" value="Unassembled WGS sequence"/>
</dbReference>
<comment type="caution">
    <text evidence="2">The sequence shown here is derived from an EMBL/GenBank/DDBJ whole genome shotgun (WGS) entry which is preliminary data.</text>
</comment>
<accession>A0A8H4LL18</accession>
<protein>
    <submittedName>
        <fullName evidence="2">Dockerin type 1</fullName>
    </submittedName>
</protein>
<name>A0A8H4LL18_9HYPO</name>
<dbReference type="InterPro" id="IPR045690">
    <property type="entry name" value="DUF6055"/>
</dbReference>